<dbReference type="CDD" id="cd11566">
    <property type="entry name" value="eIF1_SUI1"/>
    <property type="match status" value="1"/>
</dbReference>
<keyword evidence="2" id="KW-0396">Initiation factor</keyword>
<dbReference type="InterPro" id="IPR005874">
    <property type="entry name" value="SUI1_euk"/>
</dbReference>
<dbReference type="GO" id="GO:0080090">
    <property type="term" value="P:regulation of primary metabolic process"/>
    <property type="evidence" value="ECO:0007669"/>
    <property type="project" value="UniProtKB-ARBA"/>
</dbReference>
<sequence length="203" mass="22013">MSTLPSQVRCAVSTEEKESYRMSAIQNLHSFGERRGGPAGKDPGGAAGLSRPRDGPGKPPSARAFVDGCEGDVSGLVGSGDRAWALGGSAPERDRKTRTRDPFADASKGDDLLPAGTEDYIHIRIQQRNGRKTLTTVQGIADDYDKKKLVKAFKKKFACNGTVIEHPEYGEVIQLQGDQRKNICQFLVEIGLAKDDQLKVHGF</sequence>
<dbReference type="PANTHER" id="PTHR10388">
    <property type="entry name" value="EUKARYOTIC TRANSLATION INITIATION FACTOR SUI1"/>
    <property type="match status" value="1"/>
</dbReference>
<evidence type="ECO:0000256" key="2">
    <source>
        <dbReference type="ARBA" id="ARBA00022540"/>
    </source>
</evidence>
<feature type="region of interest" description="Disordered" evidence="6">
    <location>
        <begin position="26"/>
        <end position="68"/>
    </location>
</feature>
<dbReference type="GO" id="GO:0003743">
    <property type="term" value="F:translation initiation factor activity"/>
    <property type="evidence" value="ECO:0007669"/>
    <property type="project" value="UniProtKB-KW"/>
</dbReference>
<dbReference type="InterPro" id="IPR001950">
    <property type="entry name" value="SUI1"/>
</dbReference>
<dbReference type="Pfam" id="PF01253">
    <property type="entry name" value="SUI1"/>
    <property type="match status" value="1"/>
</dbReference>
<evidence type="ECO:0000259" key="7">
    <source>
        <dbReference type="PROSITE" id="PS50296"/>
    </source>
</evidence>
<evidence type="ECO:0000256" key="3">
    <source>
        <dbReference type="ARBA" id="ARBA00022553"/>
    </source>
</evidence>
<protein>
    <recommendedName>
        <fullName evidence="7">SUI1 domain-containing protein</fullName>
    </recommendedName>
</protein>
<feature type="region of interest" description="Disordered" evidence="6">
    <location>
        <begin position="80"/>
        <end position="109"/>
    </location>
</feature>
<dbReference type="Gene3D" id="3.30.780.10">
    <property type="entry name" value="SUI1-like domain"/>
    <property type="match status" value="1"/>
</dbReference>
<evidence type="ECO:0000256" key="4">
    <source>
        <dbReference type="ARBA" id="ARBA00022917"/>
    </source>
</evidence>
<feature type="compositionally biased region" description="Basic and acidic residues" evidence="6">
    <location>
        <begin position="91"/>
        <end position="109"/>
    </location>
</feature>
<evidence type="ECO:0000256" key="6">
    <source>
        <dbReference type="SAM" id="MobiDB-lite"/>
    </source>
</evidence>
<evidence type="ECO:0000256" key="1">
    <source>
        <dbReference type="ARBA" id="ARBA00005422"/>
    </source>
</evidence>
<dbReference type="Proteomes" id="UP001177744">
    <property type="component" value="Unassembled WGS sequence"/>
</dbReference>
<dbReference type="EMBL" id="JAULJE010000020">
    <property type="protein sequence ID" value="KAK1330899.1"/>
    <property type="molecule type" value="Genomic_DNA"/>
</dbReference>
<proteinExistence type="inferred from homology"/>
<feature type="compositionally biased region" description="Gly residues" evidence="6">
    <location>
        <begin position="37"/>
        <end position="47"/>
    </location>
</feature>
<evidence type="ECO:0000313" key="9">
    <source>
        <dbReference type="Proteomes" id="UP001177744"/>
    </source>
</evidence>
<dbReference type="SUPFAM" id="SSF55159">
    <property type="entry name" value="eIF1-like"/>
    <property type="match status" value="1"/>
</dbReference>
<dbReference type="FunFam" id="3.30.780.10:FF:000003">
    <property type="entry name" value="Eukaryotic translation initiation factor 1b"/>
    <property type="match status" value="1"/>
</dbReference>
<dbReference type="AlphaFoldDB" id="A0AA40LGD5"/>
<evidence type="ECO:0000313" key="8">
    <source>
        <dbReference type="EMBL" id="KAK1330899.1"/>
    </source>
</evidence>
<comment type="similarity">
    <text evidence="1">Belongs to the SUI1 family.</text>
</comment>
<comment type="caution">
    <text evidence="8">The sequence shown here is derived from an EMBL/GenBank/DDBJ whole genome shotgun (WGS) entry which is preliminary data.</text>
</comment>
<feature type="domain" description="SUI1" evidence="7">
    <location>
        <begin position="121"/>
        <end position="191"/>
    </location>
</feature>
<keyword evidence="5" id="KW-0007">Acetylation</keyword>
<keyword evidence="4" id="KW-0648">Protein biosynthesis</keyword>
<organism evidence="8 9">
    <name type="scientific">Cnephaeus nilssonii</name>
    <name type="common">Northern bat</name>
    <name type="synonym">Eptesicus nilssonii</name>
    <dbReference type="NCBI Taxonomy" id="3371016"/>
    <lineage>
        <taxon>Eukaryota</taxon>
        <taxon>Metazoa</taxon>
        <taxon>Chordata</taxon>
        <taxon>Craniata</taxon>
        <taxon>Vertebrata</taxon>
        <taxon>Euteleostomi</taxon>
        <taxon>Mammalia</taxon>
        <taxon>Eutheria</taxon>
        <taxon>Laurasiatheria</taxon>
        <taxon>Chiroptera</taxon>
        <taxon>Yangochiroptera</taxon>
        <taxon>Vespertilionidae</taxon>
        <taxon>Cnephaeus</taxon>
    </lineage>
</organism>
<dbReference type="InterPro" id="IPR036877">
    <property type="entry name" value="SUI1_dom_sf"/>
</dbReference>
<keyword evidence="9" id="KW-1185">Reference proteome</keyword>
<dbReference type="NCBIfam" id="TIGR01160">
    <property type="entry name" value="SUI1_MOF2"/>
    <property type="match status" value="1"/>
</dbReference>
<gene>
    <name evidence="8" type="ORF">QTO34_008841</name>
</gene>
<reference evidence="8" key="1">
    <citation type="submission" date="2023-06" db="EMBL/GenBank/DDBJ databases">
        <title>Reference genome for the Northern bat (Eptesicus nilssonii), a most northern bat species.</title>
        <authorList>
            <person name="Laine V.N."/>
            <person name="Pulliainen A.T."/>
            <person name="Lilley T.M."/>
        </authorList>
    </citation>
    <scope>NUCLEOTIDE SEQUENCE</scope>
    <source>
        <strain evidence="8">BLF_Eptnil</strain>
        <tissue evidence="8">Kidney</tissue>
    </source>
</reference>
<name>A0AA40LGD5_CNENI</name>
<dbReference type="PROSITE" id="PS50296">
    <property type="entry name" value="SUI1"/>
    <property type="match status" value="1"/>
</dbReference>
<evidence type="ECO:0000256" key="5">
    <source>
        <dbReference type="ARBA" id="ARBA00022990"/>
    </source>
</evidence>
<dbReference type="GO" id="GO:0010468">
    <property type="term" value="P:regulation of gene expression"/>
    <property type="evidence" value="ECO:0007669"/>
    <property type="project" value="UniProtKB-ARBA"/>
</dbReference>
<accession>A0AA40LGD5</accession>
<keyword evidence="3" id="KW-0597">Phosphoprotein</keyword>